<evidence type="ECO:0000313" key="2">
    <source>
        <dbReference type="Proteomes" id="UP000317715"/>
    </source>
</evidence>
<comment type="caution">
    <text evidence="1">The sequence shown here is derived from an EMBL/GenBank/DDBJ whole genome shotgun (WGS) entry which is preliminary data.</text>
</comment>
<proteinExistence type="predicted"/>
<protein>
    <submittedName>
        <fullName evidence="1">Uncharacterized protein</fullName>
    </submittedName>
</protein>
<name>A0A4Y3NMB0_PAEAU</name>
<keyword evidence="2" id="KW-1185">Reference proteome</keyword>
<dbReference type="AlphaFoldDB" id="A0A4Y3NMB0"/>
<gene>
    <name evidence="1" type="ORF">AAU01_29630</name>
</gene>
<reference evidence="1 2" key="1">
    <citation type="submission" date="2019-06" db="EMBL/GenBank/DDBJ databases">
        <title>Whole genome shotgun sequence of Paenarthrobacter aurescens NBRC 12136.</title>
        <authorList>
            <person name="Hosoyama A."/>
            <person name="Uohara A."/>
            <person name="Ohji S."/>
            <person name="Ichikawa N."/>
        </authorList>
    </citation>
    <scope>NUCLEOTIDE SEQUENCE [LARGE SCALE GENOMIC DNA]</scope>
    <source>
        <strain evidence="1 2">NBRC 12136</strain>
    </source>
</reference>
<dbReference type="EMBL" id="BJMD01000018">
    <property type="protein sequence ID" value="GEB20208.1"/>
    <property type="molecule type" value="Genomic_DNA"/>
</dbReference>
<evidence type="ECO:0000313" key="1">
    <source>
        <dbReference type="EMBL" id="GEB20208.1"/>
    </source>
</evidence>
<accession>A0A4Y3NMB0</accession>
<dbReference type="Proteomes" id="UP000317715">
    <property type="component" value="Unassembled WGS sequence"/>
</dbReference>
<organism evidence="1 2">
    <name type="scientific">Paenarthrobacter aurescens</name>
    <name type="common">Arthrobacter aurescens</name>
    <dbReference type="NCBI Taxonomy" id="43663"/>
    <lineage>
        <taxon>Bacteria</taxon>
        <taxon>Bacillati</taxon>
        <taxon>Actinomycetota</taxon>
        <taxon>Actinomycetes</taxon>
        <taxon>Micrococcales</taxon>
        <taxon>Micrococcaceae</taxon>
        <taxon>Paenarthrobacter</taxon>
    </lineage>
</organism>
<sequence length="51" mass="5417">MHTIARRFGSALNTGCRIGIHASVANTVNLSFGFHSFTGNHHLHRDTGAGA</sequence>